<name>A0A6P8D1H7_PUNGR</name>
<evidence type="ECO:0000256" key="1">
    <source>
        <dbReference type="ARBA" id="ARBA00004496"/>
    </source>
</evidence>
<dbReference type="PROSITE" id="PS50250">
    <property type="entry name" value="PCI"/>
    <property type="match status" value="1"/>
</dbReference>
<evidence type="ECO:0000256" key="6">
    <source>
        <dbReference type="ARBA" id="ARBA00023054"/>
    </source>
</evidence>
<keyword evidence="6 7" id="KW-0175">Coiled coil</keyword>
<feature type="compositionally biased region" description="Low complexity" evidence="8">
    <location>
        <begin position="870"/>
        <end position="887"/>
    </location>
</feature>
<keyword evidence="3 7" id="KW-0396">Initiation factor</keyword>
<dbReference type="Gene3D" id="1.25.40.860">
    <property type="match status" value="2"/>
</dbReference>
<evidence type="ECO:0000259" key="9">
    <source>
        <dbReference type="PROSITE" id="PS50250"/>
    </source>
</evidence>
<gene>
    <name evidence="11" type="primary">LOC116201245</name>
</gene>
<keyword evidence="10" id="KW-1185">Reference proteome</keyword>
<dbReference type="FunFam" id="1.25.40.860:FF:000006">
    <property type="entry name" value="Eukaryotic translation initiation factor 3 subunit A"/>
    <property type="match status" value="1"/>
</dbReference>
<dbReference type="GO" id="GO:0071540">
    <property type="term" value="C:eukaryotic translation initiation factor 3 complex, eIF3e"/>
    <property type="evidence" value="ECO:0007669"/>
    <property type="project" value="TreeGrafter"/>
</dbReference>
<comment type="function">
    <text evidence="7">RNA-binding component of the eukaryotic translation initiation factor 3 (eIF-3) complex, which is involved in protein synthesis of a specialized repertoire of mRNAs and, together with other initiation factors, stimulates binding of mRNA and methionyl-tRNAi to the 40S ribosome. The eIF-3 complex specifically targets and initiates translation of a subset of mRNAs involved in cell proliferation.</text>
</comment>
<evidence type="ECO:0000256" key="7">
    <source>
        <dbReference type="HAMAP-Rule" id="MF_03000"/>
    </source>
</evidence>
<dbReference type="PANTHER" id="PTHR14005">
    <property type="entry name" value="EUKARYOTIC TRANSLATION INITIATION FACTOR 3, THETA SUBUNIT"/>
    <property type="match status" value="1"/>
</dbReference>
<dbReference type="OrthoDB" id="18884at2759"/>
<evidence type="ECO:0000313" key="11">
    <source>
        <dbReference type="RefSeq" id="XP_031388259.1"/>
    </source>
</evidence>
<dbReference type="InterPro" id="IPR027512">
    <property type="entry name" value="EIF3A"/>
</dbReference>
<dbReference type="GO" id="GO:0002188">
    <property type="term" value="P:translation reinitiation"/>
    <property type="evidence" value="ECO:0007669"/>
    <property type="project" value="TreeGrafter"/>
</dbReference>
<dbReference type="GO" id="GO:0043614">
    <property type="term" value="C:multi-eIF complex"/>
    <property type="evidence" value="ECO:0007669"/>
    <property type="project" value="TreeGrafter"/>
</dbReference>
<keyword evidence="5 7" id="KW-0648">Protein biosynthesis</keyword>
<reference evidence="11" key="2">
    <citation type="submission" date="2025-08" db="UniProtKB">
        <authorList>
            <consortium name="RefSeq"/>
        </authorList>
    </citation>
    <scope>IDENTIFICATION</scope>
    <source>
        <tissue evidence="11">Leaf</tissue>
    </source>
</reference>
<evidence type="ECO:0000256" key="5">
    <source>
        <dbReference type="ARBA" id="ARBA00022917"/>
    </source>
</evidence>
<dbReference type="GO" id="GO:0033290">
    <property type="term" value="C:eukaryotic 48S preinitiation complex"/>
    <property type="evidence" value="ECO:0007669"/>
    <property type="project" value="UniProtKB-UniRule"/>
</dbReference>
<reference evidence="10" key="1">
    <citation type="journal article" date="2020" name="Plant Biotechnol. J.">
        <title>The pomegranate (Punica granatum L.) draft genome dissects genetic divergence between soft- and hard-seeded cultivars.</title>
        <authorList>
            <person name="Luo X."/>
            <person name="Li H."/>
            <person name="Wu Z."/>
            <person name="Yao W."/>
            <person name="Zhao P."/>
            <person name="Cao D."/>
            <person name="Yu H."/>
            <person name="Li K."/>
            <person name="Poudel K."/>
            <person name="Zhao D."/>
            <person name="Zhang F."/>
            <person name="Xia X."/>
            <person name="Chen L."/>
            <person name="Wang Q."/>
            <person name="Jing D."/>
            <person name="Cao S."/>
        </authorList>
    </citation>
    <scope>NUCLEOTIDE SEQUENCE [LARGE SCALE GENOMIC DNA]</scope>
    <source>
        <strain evidence="10">cv. Tunisia</strain>
    </source>
</reference>
<dbReference type="Pfam" id="PF01399">
    <property type="entry name" value="PCI"/>
    <property type="match status" value="1"/>
</dbReference>
<dbReference type="Gene3D" id="4.10.860.10">
    <property type="entry name" value="UVR domain"/>
    <property type="match status" value="1"/>
</dbReference>
<comment type="subcellular location">
    <subcellularLocation>
        <location evidence="1 7">Cytoplasm</location>
    </subcellularLocation>
</comment>
<dbReference type="Pfam" id="PF22591">
    <property type="entry name" value="eIF3a_PCI_TPR-like"/>
    <property type="match status" value="1"/>
</dbReference>
<protein>
    <recommendedName>
        <fullName evidence="7">Eukaryotic translation initiation factor 3 subunit A</fullName>
        <shortName evidence="7">eIF3a</shortName>
    </recommendedName>
    <alternativeName>
        <fullName evidence="7">Eukaryotic translation initiation factor 3 subunit 10</fullName>
    </alternativeName>
</protein>
<evidence type="ECO:0000256" key="8">
    <source>
        <dbReference type="SAM" id="MobiDB-lite"/>
    </source>
</evidence>
<dbReference type="FunFam" id="4.10.860.10:FF:000001">
    <property type="entry name" value="Eukaryotic translation initiation factor 3 subunit A"/>
    <property type="match status" value="1"/>
</dbReference>
<dbReference type="GO" id="GO:0003743">
    <property type="term" value="F:translation initiation factor activity"/>
    <property type="evidence" value="ECO:0007669"/>
    <property type="project" value="UniProtKB-UniRule"/>
</dbReference>
<feature type="coiled-coil region" evidence="7">
    <location>
        <begin position="665"/>
        <end position="695"/>
    </location>
</feature>
<feature type="domain" description="PCI" evidence="9">
    <location>
        <begin position="317"/>
        <end position="512"/>
    </location>
</feature>
<comment type="similarity">
    <text evidence="7">Belongs to the eIF-3 subunit A family.</text>
</comment>
<dbReference type="HAMAP" id="MF_03000">
    <property type="entry name" value="eIF3a"/>
    <property type="match status" value="1"/>
</dbReference>
<dbReference type="SMART" id="SM00088">
    <property type="entry name" value="PINT"/>
    <property type="match status" value="1"/>
</dbReference>
<dbReference type="GO" id="GO:0016282">
    <property type="term" value="C:eukaryotic 43S preinitiation complex"/>
    <property type="evidence" value="ECO:0007669"/>
    <property type="project" value="UniProtKB-UniRule"/>
</dbReference>
<sequence length="959" mass="112092">MSTFVKPENALKRAEELINVGQKQDALQALHDIITSKRSRAWQKTLERIMFKYIELCVDMRRGRYAKDGLIQYRIVCQQVNVTSLEEVIKHFMHLSTEKAEQARSQAQALEEALDVDDLEADKRPEDLMLSYVSGEKGKDRSDREVVTPWFKFLWETYRTVLEILRNNSKLEALYAMTAHRAFQFCKQYRRTTEFRRLCEIIRNHLANLNKYRDQRDRPDLSAPESLQLYLDTRFEQLKIATELELWQEAFRSVEDIYGLMCMVKKTPKASLMVVYYAKLTEIFWISSSHLYHAYAWLKLFNLQKSFNKNLSQKDLQLIASSVVLAALSVVPYDSRRASHLELENEKERNLRMADLIGFNVDPKVESREMLSRSSLLSELIAKGVLNCATQEVKDLYHLLEHEFLPLDLAVKVQPLLAKISKIGGKLASASSVPEVQLSQYVTALEKITTLRVLQQVSQVYQTMKIESLAQMIPFFNFLVVEKISVDAVKHKFLALKIDHAKGVVLFGDQGLESDVLRDHLAILAENLNRARAMIYPPRKKGSKLGEILPSLAETVDREHKRLLARKSIIEKRKEEHERQLLEMEREEESRRMKMQKITEEAEQKRLASEYEQRKNQRILREIEERELQEAQALLQEAVRGKKKGKKTILEGEKVTKQTVMELARIEQLRERQEMEKKLQKLAKTMDYLERAKREESAPLVEAAFKERLVKEQELHEREQQQEIELSRQRHDGDLKEKNRLVRMAENKVIFQERVMKRRQAEYDRLRTQREEQIRQELQARKQEREILRKRKFFLIEEQKRCEREAREAEARRIEEEERRKKEEAERKAKLDEIAEKQRQKEREIEEKARLQREALLGRTVEPPRPLEPPVGARPVEPVAVAAAPTPSKYVPKFRRGGGESAPPPPEPDRWGGGKQDDRPSLGGDRWRGGGGDDRRPSFGDGPPRSSWSSSRIPPRGER</sequence>
<dbReference type="GO" id="GO:0003729">
    <property type="term" value="F:mRNA binding"/>
    <property type="evidence" value="ECO:0007669"/>
    <property type="project" value="TreeGrafter"/>
</dbReference>
<dbReference type="FunFam" id="1.25.40.860:FF:000004">
    <property type="entry name" value="Eukaryotic translation initiation factor 3 subunit A"/>
    <property type="match status" value="1"/>
</dbReference>
<dbReference type="GeneID" id="116201245"/>
<feature type="coiled-coil region" evidence="7">
    <location>
        <begin position="560"/>
        <end position="641"/>
    </location>
</feature>
<dbReference type="PANTHER" id="PTHR14005:SF0">
    <property type="entry name" value="EUKARYOTIC TRANSLATION INITIATION FACTOR 3 SUBUNIT A"/>
    <property type="match status" value="1"/>
</dbReference>
<evidence type="ECO:0000256" key="2">
    <source>
        <dbReference type="ARBA" id="ARBA00022490"/>
    </source>
</evidence>
<dbReference type="Proteomes" id="UP000515151">
    <property type="component" value="Chromosome 1"/>
</dbReference>
<comment type="subunit">
    <text evidence="7">Component of the eukaryotic translation initiation factor 3 (eIF-3) complex.</text>
</comment>
<keyword evidence="4 7" id="KW-0694">RNA-binding</keyword>
<feature type="coiled-coil region" evidence="7">
    <location>
        <begin position="93"/>
        <end position="120"/>
    </location>
</feature>
<feature type="region of interest" description="Disordered" evidence="8">
    <location>
        <begin position="806"/>
        <end position="959"/>
    </location>
</feature>
<evidence type="ECO:0000256" key="3">
    <source>
        <dbReference type="ARBA" id="ARBA00022540"/>
    </source>
</evidence>
<feature type="compositionally biased region" description="Low complexity" evidence="8">
    <location>
        <begin position="939"/>
        <end position="959"/>
    </location>
</feature>
<organism evidence="10 11">
    <name type="scientific">Punica granatum</name>
    <name type="common">Pomegranate</name>
    <dbReference type="NCBI Taxonomy" id="22663"/>
    <lineage>
        <taxon>Eukaryota</taxon>
        <taxon>Viridiplantae</taxon>
        <taxon>Streptophyta</taxon>
        <taxon>Embryophyta</taxon>
        <taxon>Tracheophyta</taxon>
        <taxon>Spermatophyta</taxon>
        <taxon>Magnoliopsida</taxon>
        <taxon>eudicotyledons</taxon>
        <taxon>Gunneridae</taxon>
        <taxon>Pentapetalae</taxon>
        <taxon>rosids</taxon>
        <taxon>malvids</taxon>
        <taxon>Myrtales</taxon>
        <taxon>Lythraceae</taxon>
        <taxon>Punica</taxon>
    </lineage>
</organism>
<dbReference type="GO" id="GO:0071541">
    <property type="term" value="C:eukaryotic translation initiation factor 3 complex, eIF3m"/>
    <property type="evidence" value="ECO:0007669"/>
    <property type="project" value="TreeGrafter"/>
</dbReference>
<dbReference type="AlphaFoldDB" id="A0A6P8D1H7"/>
<evidence type="ECO:0000256" key="4">
    <source>
        <dbReference type="ARBA" id="ARBA00022884"/>
    </source>
</evidence>
<feature type="compositionally biased region" description="Basic and acidic residues" evidence="8">
    <location>
        <begin position="806"/>
        <end position="853"/>
    </location>
</feature>
<evidence type="ECO:0000313" key="10">
    <source>
        <dbReference type="Proteomes" id="UP000515151"/>
    </source>
</evidence>
<keyword evidence="2 7" id="KW-0963">Cytoplasm</keyword>
<accession>A0A6P8D1H7</accession>
<dbReference type="InterPro" id="IPR000717">
    <property type="entry name" value="PCI_dom"/>
</dbReference>
<feature type="compositionally biased region" description="Basic and acidic residues" evidence="8">
    <location>
        <begin position="907"/>
        <end position="938"/>
    </location>
</feature>
<dbReference type="GO" id="GO:0001732">
    <property type="term" value="P:formation of cytoplasmic translation initiation complex"/>
    <property type="evidence" value="ECO:0007669"/>
    <property type="project" value="UniProtKB-UniRule"/>
</dbReference>
<dbReference type="RefSeq" id="XP_031388259.1">
    <property type="nucleotide sequence ID" value="XM_031532399.1"/>
</dbReference>
<dbReference type="InterPro" id="IPR054711">
    <property type="entry name" value="eIF3a_PCI_TPR-like"/>
</dbReference>
<proteinExistence type="inferred from homology"/>